<dbReference type="OrthoDB" id="1620396at2759"/>
<dbReference type="Pfam" id="PF09713">
    <property type="entry name" value="A_thal_3526"/>
    <property type="match status" value="1"/>
</dbReference>
<evidence type="ECO:0000313" key="2">
    <source>
        <dbReference type="EMBL" id="KAI5074459.1"/>
    </source>
</evidence>
<feature type="compositionally biased region" description="Low complexity" evidence="1">
    <location>
        <begin position="7"/>
        <end position="20"/>
    </location>
</feature>
<gene>
    <name evidence="2" type="ORF">GOP47_0010420</name>
</gene>
<name>A0A9D4UVA8_ADICA</name>
<dbReference type="PANTHER" id="PTHR31871:SF1">
    <property type="entry name" value="HISTIDINE-TRNA LIGASE"/>
    <property type="match status" value="1"/>
</dbReference>
<keyword evidence="3" id="KW-1185">Reference proteome</keyword>
<comment type="caution">
    <text evidence="2">The sequence shown here is derived from an EMBL/GenBank/DDBJ whole genome shotgun (WGS) entry which is preliminary data.</text>
</comment>
<reference evidence="2" key="1">
    <citation type="submission" date="2021-01" db="EMBL/GenBank/DDBJ databases">
        <title>Adiantum capillus-veneris genome.</title>
        <authorList>
            <person name="Fang Y."/>
            <person name="Liao Q."/>
        </authorList>
    </citation>
    <scope>NUCLEOTIDE SEQUENCE</scope>
    <source>
        <strain evidence="2">H3</strain>
        <tissue evidence="2">Leaf</tissue>
    </source>
</reference>
<dbReference type="InterPro" id="IPR006476">
    <property type="entry name" value="CHP01589_pln"/>
</dbReference>
<dbReference type="SUPFAM" id="SSF101447">
    <property type="entry name" value="Formin homology 2 domain (FH2 domain)"/>
    <property type="match status" value="1"/>
</dbReference>
<accession>A0A9D4UVA8</accession>
<evidence type="ECO:0000256" key="1">
    <source>
        <dbReference type="SAM" id="MobiDB-lite"/>
    </source>
</evidence>
<sequence length="360" mass="38774">MALSMEQSPQQQQLQSQVPQAAPPPPQPTPPPPPTSNAGGEGRRISCEDIQLVQNLIERCLQLYMNRQEVISTLLNQAKIEPGFTGLVWQKLEEQNPVFFEAYYVRLKLKRQIMLFNHFLEQHAQLTQKMHTIKAPLPALQNGMHASAVHHMPIGYPVPQQPSMAAGGHPHIVSMPAAPPPVIEGAPVAEGFVAAHGSPVSNNMNSDMSLLPTNSSIHLNSDISMGPNAVGGSGFPFTGMGNPTDMSGMGMDVPANFAPEASFHATENHTQNGMGSLQITADADTGGGRESIGLLSHLPRNFSLSDLTAEYSSSADILEGYMGSPFLPPDADGFIRSSDDEKMLDQIADPSGYDDFDDEK</sequence>
<dbReference type="NCBIfam" id="TIGR01589">
    <property type="entry name" value="A_thal_3526"/>
    <property type="match status" value="1"/>
</dbReference>
<proteinExistence type="predicted"/>
<organism evidence="2 3">
    <name type="scientific">Adiantum capillus-veneris</name>
    <name type="common">Maidenhair fern</name>
    <dbReference type="NCBI Taxonomy" id="13818"/>
    <lineage>
        <taxon>Eukaryota</taxon>
        <taxon>Viridiplantae</taxon>
        <taxon>Streptophyta</taxon>
        <taxon>Embryophyta</taxon>
        <taxon>Tracheophyta</taxon>
        <taxon>Polypodiopsida</taxon>
        <taxon>Polypodiidae</taxon>
        <taxon>Polypodiales</taxon>
        <taxon>Pteridineae</taxon>
        <taxon>Pteridaceae</taxon>
        <taxon>Vittarioideae</taxon>
        <taxon>Adiantum</taxon>
    </lineage>
</organism>
<dbReference type="PANTHER" id="PTHR31871">
    <property type="entry name" value="OS02G0137100 PROTEIN"/>
    <property type="match status" value="1"/>
</dbReference>
<dbReference type="AlphaFoldDB" id="A0A9D4UVA8"/>
<feature type="compositionally biased region" description="Pro residues" evidence="1">
    <location>
        <begin position="21"/>
        <end position="35"/>
    </location>
</feature>
<protein>
    <submittedName>
        <fullName evidence="2">Uncharacterized protein</fullName>
    </submittedName>
</protein>
<feature type="region of interest" description="Disordered" evidence="1">
    <location>
        <begin position="1"/>
        <end position="42"/>
    </location>
</feature>
<dbReference type="Proteomes" id="UP000886520">
    <property type="component" value="Chromosome 10"/>
</dbReference>
<evidence type="ECO:0000313" key="3">
    <source>
        <dbReference type="Proteomes" id="UP000886520"/>
    </source>
</evidence>
<dbReference type="EMBL" id="JABFUD020000010">
    <property type="protein sequence ID" value="KAI5074459.1"/>
    <property type="molecule type" value="Genomic_DNA"/>
</dbReference>